<name>A0A645H5V0_9ZZZZ</name>
<feature type="transmembrane region" description="Helical" evidence="1">
    <location>
        <begin position="34"/>
        <end position="60"/>
    </location>
</feature>
<evidence type="ECO:0008006" key="3">
    <source>
        <dbReference type="Google" id="ProtNLM"/>
    </source>
</evidence>
<comment type="caution">
    <text evidence="2">The sequence shown here is derived from an EMBL/GenBank/DDBJ whole genome shotgun (WGS) entry which is preliminary data.</text>
</comment>
<sequence length="183" mass="21493">MKKSNFWTFICALIPGAGQMYLGMMQKGVSVMSLFFSVIFFSAFLRNDITLLFLPVIWFYSLFDTLNLRDLSEEERQARDNRFSLDLNGKLSDQWRSLLDKRHVWVGGLCIFFGVYLLFINFVRPYLYMLNDYYPWLYRLTDNLPILVVSLLIITLGIYMVKGNKGADKKATDFKEFKGDKHE</sequence>
<evidence type="ECO:0000256" key="1">
    <source>
        <dbReference type="SAM" id="Phobius"/>
    </source>
</evidence>
<dbReference type="EMBL" id="VSSQ01086925">
    <property type="protein sequence ID" value="MPN34080.1"/>
    <property type="molecule type" value="Genomic_DNA"/>
</dbReference>
<keyword evidence="1" id="KW-1133">Transmembrane helix</keyword>
<protein>
    <recommendedName>
        <fullName evidence="3">TM2 domain-containing protein</fullName>
    </recommendedName>
</protein>
<keyword evidence="1" id="KW-0812">Transmembrane</keyword>
<keyword evidence="1" id="KW-0472">Membrane</keyword>
<feature type="transmembrane region" description="Helical" evidence="1">
    <location>
        <begin position="143"/>
        <end position="161"/>
    </location>
</feature>
<accession>A0A645H5V0</accession>
<evidence type="ECO:0000313" key="2">
    <source>
        <dbReference type="EMBL" id="MPN34080.1"/>
    </source>
</evidence>
<organism evidence="2">
    <name type="scientific">bioreactor metagenome</name>
    <dbReference type="NCBI Taxonomy" id="1076179"/>
    <lineage>
        <taxon>unclassified sequences</taxon>
        <taxon>metagenomes</taxon>
        <taxon>ecological metagenomes</taxon>
    </lineage>
</organism>
<dbReference type="AlphaFoldDB" id="A0A645H5V0"/>
<gene>
    <name evidence="2" type="ORF">SDC9_181573</name>
</gene>
<feature type="transmembrane region" description="Helical" evidence="1">
    <location>
        <begin position="104"/>
        <end position="123"/>
    </location>
</feature>
<proteinExistence type="predicted"/>
<reference evidence="2" key="1">
    <citation type="submission" date="2019-08" db="EMBL/GenBank/DDBJ databases">
        <authorList>
            <person name="Kucharzyk K."/>
            <person name="Murdoch R.W."/>
            <person name="Higgins S."/>
            <person name="Loffler F."/>
        </authorList>
    </citation>
    <scope>NUCLEOTIDE SEQUENCE</scope>
</reference>